<keyword evidence="2" id="KW-1003">Cell membrane</keyword>
<sequence length="166" mass="17349">MATEVIWWIFALGIIALSAGVVFSRSVIHSAIFLIGSLAGVGVMFVILTVEFLALTQFLIYGGAVTVLVLLALMLTRADPSGRAEKVNGPQAPFALLAGIGVAAVLLVAALSTEWAGNTESPTNIAIEAISQRLFEDFGLPFILASVLLLVALVGAIIVARQEEGE</sequence>
<dbReference type="Pfam" id="PF00499">
    <property type="entry name" value="Oxidored_q3"/>
    <property type="match status" value="1"/>
</dbReference>
<dbReference type="InterPro" id="IPR001457">
    <property type="entry name" value="NADH_UbQ/plastoQ_OxRdtase_su6"/>
</dbReference>
<proteinExistence type="inferred from homology"/>
<keyword evidence="2" id="KW-0812">Transmembrane</keyword>
<dbReference type="Proteomes" id="UP001212803">
    <property type="component" value="Chromosome"/>
</dbReference>
<dbReference type="EMBL" id="CP115149">
    <property type="protein sequence ID" value="WBL37150.1"/>
    <property type="molecule type" value="Genomic_DNA"/>
</dbReference>
<dbReference type="PANTHER" id="PTHR33269">
    <property type="entry name" value="NADH-UBIQUINONE OXIDOREDUCTASE CHAIN 6"/>
    <property type="match status" value="1"/>
</dbReference>
<dbReference type="PANTHER" id="PTHR33269:SF17">
    <property type="entry name" value="NADH-UBIQUINONE OXIDOREDUCTASE CHAIN 6"/>
    <property type="match status" value="1"/>
</dbReference>
<feature type="transmembrane region" description="Helical" evidence="2">
    <location>
        <begin position="54"/>
        <end position="73"/>
    </location>
</feature>
<keyword evidence="2" id="KW-1133">Transmembrane helix</keyword>
<gene>
    <name evidence="3" type="ORF">O0235_06160</name>
</gene>
<keyword evidence="2" id="KW-0874">Quinone</keyword>
<evidence type="ECO:0000313" key="4">
    <source>
        <dbReference type="Proteomes" id="UP001212803"/>
    </source>
</evidence>
<name>A0ABY7MAP0_9CHLR</name>
<accession>A0ABY7MAP0</accession>
<evidence type="ECO:0000256" key="2">
    <source>
        <dbReference type="RuleBase" id="RU004429"/>
    </source>
</evidence>
<dbReference type="EC" id="7.1.1.-" evidence="2"/>
<feature type="transmembrane region" description="Helical" evidence="2">
    <location>
        <begin position="138"/>
        <end position="160"/>
    </location>
</feature>
<evidence type="ECO:0000313" key="3">
    <source>
        <dbReference type="EMBL" id="WBL37150.1"/>
    </source>
</evidence>
<dbReference type="InterPro" id="IPR042106">
    <property type="entry name" value="Nuo/plastoQ_OxRdtase_6_NuoJ"/>
</dbReference>
<comment type="subcellular location">
    <subcellularLocation>
        <location evidence="2">Cell membrane</location>
        <topology evidence="2">Multi-pass membrane protein</topology>
    </subcellularLocation>
</comment>
<keyword evidence="4" id="KW-1185">Reference proteome</keyword>
<keyword evidence="2" id="KW-0520">NAD</keyword>
<keyword evidence="3" id="KW-0560">Oxidoreductase</keyword>
<evidence type="ECO:0000256" key="1">
    <source>
        <dbReference type="ARBA" id="ARBA00005698"/>
    </source>
</evidence>
<feature type="transmembrane region" description="Helical" evidence="2">
    <location>
        <begin position="6"/>
        <end position="24"/>
    </location>
</feature>
<dbReference type="GO" id="GO:0050136">
    <property type="term" value="F:NADH dehydrogenase (quinone) (non-electrogenic) activity"/>
    <property type="evidence" value="ECO:0007669"/>
    <property type="project" value="UniProtKB-EC"/>
</dbReference>
<reference evidence="3 4" key="1">
    <citation type="journal article" date="2023" name="ISME J.">
        <title>Thermophilic Dehalococcoidia with unusual traits shed light on an unexpected past.</title>
        <authorList>
            <person name="Palmer M."/>
            <person name="Covington J.K."/>
            <person name="Zhou E.M."/>
            <person name="Thomas S.C."/>
            <person name="Habib N."/>
            <person name="Seymour C.O."/>
            <person name="Lai D."/>
            <person name="Johnston J."/>
            <person name="Hashimi A."/>
            <person name="Jiao J.Y."/>
            <person name="Muok A.R."/>
            <person name="Liu L."/>
            <person name="Xian W.D."/>
            <person name="Zhi X.Y."/>
            <person name="Li M.M."/>
            <person name="Silva L.P."/>
            <person name="Bowen B.P."/>
            <person name="Louie K."/>
            <person name="Briegel A."/>
            <person name="Pett-Ridge J."/>
            <person name="Weber P.K."/>
            <person name="Tocheva E.I."/>
            <person name="Woyke T."/>
            <person name="Northen T.R."/>
            <person name="Mayali X."/>
            <person name="Li W.J."/>
            <person name="Hedlund B.P."/>
        </authorList>
    </citation>
    <scope>NUCLEOTIDE SEQUENCE [LARGE SCALE GENOMIC DNA]</scope>
    <source>
        <strain evidence="3 4">YIM 72310</strain>
    </source>
</reference>
<feature type="transmembrane region" description="Helical" evidence="2">
    <location>
        <begin position="31"/>
        <end position="48"/>
    </location>
</feature>
<comment type="function">
    <text evidence="2">NDH-1 shuttles electrons from NADH, via FMN and iron-sulfur (Fe-S) centers, to quinones in the respiratory chain. Couples the redox reaction to proton translocation (for every two electrons transferred, four hydrogen ions are translocated across the cytoplasmic membrane), and thus conserves the redox energy in a proton gradient.</text>
</comment>
<organism evidence="3 4">
    <name type="scientific">Tepidiforma flava</name>
    <dbReference type="NCBI Taxonomy" id="3004094"/>
    <lineage>
        <taxon>Bacteria</taxon>
        <taxon>Bacillati</taxon>
        <taxon>Chloroflexota</taxon>
        <taxon>Tepidiformia</taxon>
        <taxon>Tepidiformales</taxon>
        <taxon>Tepidiformaceae</taxon>
        <taxon>Tepidiforma</taxon>
    </lineage>
</organism>
<dbReference type="RefSeq" id="WP_270057664.1">
    <property type="nucleotide sequence ID" value="NZ_CP115149.1"/>
</dbReference>
<comment type="catalytic activity">
    <reaction evidence="2">
        <text>a quinone + NADH + 5 H(+)(in) = a quinol + NAD(+) + 4 H(+)(out)</text>
        <dbReference type="Rhea" id="RHEA:57888"/>
        <dbReference type="ChEBI" id="CHEBI:15378"/>
        <dbReference type="ChEBI" id="CHEBI:24646"/>
        <dbReference type="ChEBI" id="CHEBI:57540"/>
        <dbReference type="ChEBI" id="CHEBI:57945"/>
        <dbReference type="ChEBI" id="CHEBI:132124"/>
    </reaction>
</comment>
<feature type="transmembrane region" description="Helical" evidence="2">
    <location>
        <begin position="94"/>
        <end position="112"/>
    </location>
</feature>
<protein>
    <recommendedName>
        <fullName evidence="2">NADH-quinone oxidoreductase subunit J</fullName>
        <ecNumber evidence="2">7.1.1.-</ecNumber>
    </recommendedName>
</protein>
<dbReference type="Gene3D" id="1.20.120.1200">
    <property type="entry name" value="NADH-ubiquinone/plastoquinone oxidoreductase chain 6, subunit NuoJ"/>
    <property type="match status" value="1"/>
</dbReference>
<keyword evidence="2" id="KW-0472">Membrane</keyword>
<comment type="similarity">
    <text evidence="1 2">Belongs to the complex I subunit 6 family.</text>
</comment>